<sequence>MGDVLADLRRSLAAIEAGRGAGLAAAPRPRLDAHGFRDAWERSRSETSDGGEGSFSFGMASIDARVGPMPVGALHEIRAASQNDGPAAGGFTIALMLRAMAGTGTRRAAIVRQSMTAAEFGEMHGAGLLALGADPGELLLARTRDGLGSLQAGLEALRSPGIGAVAIEIWGDPRALDLDATRRLAVAARRSGAAAFLLRVGAPDGAPSAAHARWRVRAGVSTPLAAGAPGHPVFEIELLRHRAGLPQQTWRVEWSRDARTFRDPSIPVPVAAVSPHRSLGAGGAEPGRHALRRAG</sequence>
<organism evidence="1 2">
    <name type="scientific">Antarcticirhabdus aurantiaca</name>
    <dbReference type="NCBI Taxonomy" id="2606717"/>
    <lineage>
        <taxon>Bacteria</taxon>
        <taxon>Pseudomonadati</taxon>
        <taxon>Pseudomonadota</taxon>
        <taxon>Alphaproteobacteria</taxon>
        <taxon>Hyphomicrobiales</taxon>
        <taxon>Aurantimonadaceae</taxon>
        <taxon>Antarcticirhabdus</taxon>
    </lineage>
</organism>
<evidence type="ECO:0000313" key="1">
    <source>
        <dbReference type="EMBL" id="WAJ26267.1"/>
    </source>
</evidence>
<accession>A0ACD4NHM6</accession>
<name>A0ACD4NHM6_9HYPH</name>
<evidence type="ECO:0000313" key="2">
    <source>
        <dbReference type="Proteomes" id="UP001163223"/>
    </source>
</evidence>
<protein>
    <submittedName>
        <fullName evidence="1">Uncharacterized protein</fullName>
    </submittedName>
</protein>
<dbReference type="EMBL" id="CP113520">
    <property type="protein sequence ID" value="WAJ26267.1"/>
    <property type="molecule type" value="Genomic_DNA"/>
</dbReference>
<gene>
    <name evidence="1" type="ORF">OXU80_15280</name>
</gene>
<proteinExistence type="predicted"/>
<dbReference type="Proteomes" id="UP001163223">
    <property type="component" value="Chromosome"/>
</dbReference>
<reference evidence="1" key="1">
    <citation type="submission" date="2022-11" db="EMBL/GenBank/DDBJ databases">
        <title>beta-Carotene-producing bacterium, Jeongeuplla avenae sp. nov., alleviates the salt stress of Arabidopsis seedlings.</title>
        <authorList>
            <person name="Jiang L."/>
            <person name="Lee J."/>
        </authorList>
    </citation>
    <scope>NUCLEOTIDE SEQUENCE</scope>
    <source>
        <strain evidence="1">DY_R2A_6</strain>
    </source>
</reference>
<keyword evidence="2" id="KW-1185">Reference proteome</keyword>